<dbReference type="OMA" id="DTWMEKP"/>
<feature type="compositionally biased region" description="Pro residues" evidence="16">
    <location>
        <begin position="725"/>
        <end position="744"/>
    </location>
</feature>
<dbReference type="Pfam" id="PF03114">
    <property type="entry name" value="BAR"/>
    <property type="match status" value="1"/>
</dbReference>
<evidence type="ECO:0000256" key="4">
    <source>
        <dbReference type="ARBA" id="ARBA00022427"/>
    </source>
</evidence>
<reference evidence="19" key="2">
    <citation type="submission" date="2025-08" db="UniProtKB">
        <authorList>
            <consortium name="Ensembl"/>
        </authorList>
    </citation>
    <scope>IDENTIFICATION</scope>
</reference>
<evidence type="ECO:0000256" key="8">
    <source>
        <dbReference type="ARBA" id="ARBA00022949"/>
    </source>
</evidence>
<dbReference type="GO" id="GO:0016020">
    <property type="term" value="C:membrane"/>
    <property type="evidence" value="ECO:0007669"/>
    <property type="project" value="UniProtKB-SubCell"/>
</dbReference>
<comment type="subunit">
    <text evidence="12">Component of a complex whose core is composed of ARHGAP17, AMOT, PALS1, PATJ and PARD3/PAR3. Interacts with NHERF1, FNBP1, TRIP10, CAPZA (CAPZA1, CAPZA2 or CAPZA3), CAPZB, CD2AP and SH3KBP1/CIN85.</text>
</comment>
<comment type="function">
    <text evidence="11">Rho GTPase-activating protein involved in the maintenance of tight junction by regulating the activity of CDC42, thereby playing a central role in apical polarity of epithelial cells. Specifically acts as a GTPase activator for the CDC42 GTPase by converting it to an inactive GDP-bound state. The complex formed with AMOT acts by regulating the uptake of polarity proteins at tight junctions, possibly by deciding whether tight junction transmembrane proteins are recycled back to the plasma membrane or sent elsewhere. Participates in the Ca(2+)-dependent regulation of exocytosis, possibly by catalyzing GTPase activity of Rho family proteins and by inducing the reorganization of the cortical actin filaments. Acts as a GTPase activator in vitro for RAC1.</text>
</comment>
<evidence type="ECO:0000256" key="10">
    <source>
        <dbReference type="ARBA" id="ARBA00023136"/>
    </source>
</evidence>
<feature type="domain" description="BAR" evidence="18">
    <location>
        <begin position="14"/>
        <end position="241"/>
    </location>
</feature>
<evidence type="ECO:0000256" key="7">
    <source>
        <dbReference type="ARBA" id="ARBA00022553"/>
    </source>
</evidence>
<evidence type="ECO:0000256" key="15">
    <source>
        <dbReference type="SAM" id="Coils"/>
    </source>
</evidence>
<dbReference type="SUPFAM" id="SSF103657">
    <property type="entry name" value="BAR/IMD domain-like"/>
    <property type="match status" value="1"/>
</dbReference>
<dbReference type="SMART" id="SM00721">
    <property type="entry name" value="BAR"/>
    <property type="match status" value="1"/>
</dbReference>
<comment type="subcellular location">
    <subcellularLocation>
        <location evidence="2">Cell junction</location>
        <location evidence="2">Tight junction</location>
    </subcellularLocation>
    <subcellularLocation>
        <location evidence="3">Cytoplasm</location>
    </subcellularLocation>
    <subcellularLocation>
        <location evidence="1">Membrane</location>
        <topology evidence="1">Peripheral membrane protein</topology>
    </subcellularLocation>
</comment>
<evidence type="ECO:0000256" key="3">
    <source>
        <dbReference type="ARBA" id="ARBA00004496"/>
    </source>
</evidence>
<dbReference type="FunFam" id="1.10.555.10:FF:000001">
    <property type="entry name" value="Rho GTPase activating protein 44"/>
    <property type="match status" value="1"/>
</dbReference>
<dbReference type="AlphaFoldDB" id="H3DKW4"/>
<organism evidence="19 20">
    <name type="scientific">Tetraodon nigroviridis</name>
    <name type="common">Spotted green pufferfish</name>
    <name type="synonym">Chelonodon nigroviridis</name>
    <dbReference type="NCBI Taxonomy" id="99883"/>
    <lineage>
        <taxon>Eukaryota</taxon>
        <taxon>Metazoa</taxon>
        <taxon>Chordata</taxon>
        <taxon>Craniata</taxon>
        <taxon>Vertebrata</taxon>
        <taxon>Euteleostomi</taxon>
        <taxon>Actinopterygii</taxon>
        <taxon>Neopterygii</taxon>
        <taxon>Teleostei</taxon>
        <taxon>Neoteleostei</taxon>
        <taxon>Acanthomorphata</taxon>
        <taxon>Eupercaria</taxon>
        <taxon>Tetraodontiformes</taxon>
        <taxon>Tetradontoidea</taxon>
        <taxon>Tetraodontidae</taxon>
        <taxon>Tetraodon</taxon>
    </lineage>
</organism>
<dbReference type="InterPro" id="IPR008936">
    <property type="entry name" value="Rho_GTPase_activation_prot"/>
</dbReference>
<dbReference type="HOGENOM" id="CLU_013806_0_0_1"/>
<dbReference type="Pfam" id="PF00620">
    <property type="entry name" value="RhoGAP"/>
    <property type="match status" value="1"/>
</dbReference>
<name>H3DKW4_TETNG</name>
<evidence type="ECO:0000313" key="20">
    <source>
        <dbReference type="Proteomes" id="UP000007303"/>
    </source>
</evidence>
<protein>
    <recommendedName>
        <fullName evidence="13">Rho GTPase-activating protein 17</fullName>
    </recommendedName>
    <alternativeName>
        <fullName evidence="14">Rho-type GTPase-activating protein 17</fullName>
    </alternativeName>
</protein>
<keyword evidence="10" id="KW-0472">Membrane</keyword>
<evidence type="ECO:0000256" key="11">
    <source>
        <dbReference type="ARBA" id="ARBA00055904"/>
    </source>
</evidence>
<feature type="coiled-coil region" evidence="15">
    <location>
        <begin position="164"/>
        <end position="195"/>
    </location>
</feature>
<dbReference type="InParanoid" id="H3DKW4"/>
<accession>H3DKW4</accession>
<dbReference type="GO" id="GO:0005923">
    <property type="term" value="C:bicellular tight junction"/>
    <property type="evidence" value="ECO:0007669"/>
    <property type="project" value="UniProtKB-SubCell"/>
</dbReference>
<reference evidence="20" key="1">
    <citation type="journal article" date="2004" name="Nature">
        <title>Genome duplication in the teleost fish Tetraodon nigroviridis reveals the early vertebrate proto-karyotype.</title>
        <authorList>
            <person name="Jaillon O."/>
            <person name="Aury J.-M."/>
            <person name="Brunet F."/>
            <person name="Petit J.-L."/>
            <person name="Stange-Thomann N."/>
            <person name="Mauceli E."/>
            <person name="Bouneau L."/>
            <person name="Fischer C."/>
            <person name="Ozouf-Costaz C."/>
            <person name="Bernot A."/>
            <person name="Nicaud S."/>
            <person name="Jaffe D."/>
            <person name="Fisher S."/>
            <person name="Lutfalla G."/>
            <person name="Dossat C."/>
            <person name="Segurens B."/>
            <person name="Dasilva C."/>
            <person name="Salanoubat M."/>
            <person name="Levy M."/>
            <person name="Boudet N."/>
            <person name="Castellano S."/>
            <person name="Anthouard V."/>
            <person name="Jubin C."/>
            <person name="Castelli V."/>
            <person name="Katinka M."/>
            <person name="Vacherie B."/>
            <person name="Biemont C."/>
            <person name="Skalli Z."/>
            <person name="Cattolico L."/>
            <person name="Poulain J."/>
            <person name="De Berardinis V."/>
            <person name="Cruaud C."/>
            <person name="Duprat S."/>
            <person name="Brottier P."/>
            <person name="Coutanceau J.-P."/>
            <person name="Gouzy J."/>
            <person name="Parra G."/>
            <person name="Lardier G."/>
            <person name="Chapple C."/>
            <person name="McKernan K.J."/>
            <person name="McEwan P."/>
            <person name="Bosak S."/>
            <person name="Kellis M."/>
            <person name="Volff J.-N."/>
            <person name="Guigo R."/>
            <person name="Zody M.C."/>
            <person name="Mesirov J."/>
            <person name="Lindblad-Toh K."/>
            <person name="Birren B."/>
            <person name="Nusbaum C."/>
            <person name="Kahn D."/>
            <person name="Robinson-Rechavi M."/>
            <person name="Laudet V."/>
            <person name="Schachter V."/>
            <person name="Quetier F."/>
            <person name="Saurin W."/>
            <person name="Scarpelli C."/>
            <person name="Wincker P."/>
            <person name="Lander E.S."/>
            <person name="Weissenbach J."/>
            <person name="Roest Crollius H."/>
        </authorList>
    </citation>
    <scope>NUCLEOTIDE SEQUENCE [LARGE SCALE GENOMIC DNA]</scope>
</reference>
<sequence length="777" mass="84292">MKKQFNRMRQLASQNLGRAEKTEVLREDLLQIEKRMELVRMVSHNSHKRLTSCLQGQLGTDAEKRHKKLPLTALSQTMQEGGGHLGDESLIGKMMEACGEAEGRLATELMQYEVQVERDILDPLNQLAEVEIPNILKHRKQLAKLVLDYDSAKTRWYQATKSTNQAMAAKVDSLKDEMEEALNKVEACKDQLSVDLYSFASKEGDYARYFVLLLEAQADYHRRSLAALESALPTIQMQQDSWMEKPAFGTALEEHLKRSNREIALPIEACVMMLLETGMKEEGLFRIAAGASKLKKLKAALDCSTSQLEEFYSDPHAVAAHTGALKSYLRELPEPLMTFGLYDEWTQASSVSDPDKRLQALWVTCNSLPKPHKANLRYLVKFLSKLAQDSEVNKMTPSNIAIVLGPNLLWAKTEGTLAEMAAATSVHVVAIIEPIIQHADWFFPEDVDFNVSGMFALPSHPPTPDSDPGPERKRPPSQGGQDGDSQTPRKDSPVNKQPVPAPRRASVINKKPPLTSPTFQPTLPPLEAWVSAQPEPEPEVPEAEQPGPGAGWPGRGDGGGGGLGGSVQVAPVKPQVVTQLSAEESSPARELMSTPPSQRNGLALLAVGTPQSQGGSRGASPHMVRRGTKKPAPAPPRQASPFTSQPSGTHASSSSHHPPVTPRRNPSKDALIQSPSYPPPQPPQAPQGESEPSPPSSPTPPDTPTHDASTTNPMAFYNSGSLPRPSRPAPRPRPRPSMPPPPQPAANDNSNGSCGSASKIITGLTPACLKRSSGLAS</sequence>
<dbReference type="PANTHER" id="PTHR14130:SF3">
    <property type="entry name" value="RHO GTPASE-ACTIVATING PROTEIN 17"/>
    <property type="match status" value="1"/>
</dbReference>
<dbReference type="FunFam" id="1.20.1270.60:FF:000019">
    <property type="entry name" value="rho GTPase-activating protein 17 isoform X1"/>
    <property type="match status" value="1"/>
</dbReference>
<dbReference type="GO" id="GO:0032956">
    <property type="term" value="P:regulation of actin cytoskeleton organization"/>
    <property type="evidence" value="ECO:0007669"/>
    <property type="project" value="TreeGrafter"/>
</dbReference>
<feature type="compositionally biased region" description="Pro residues" evidence="16">
    <location>
        <begin position="676"/>
        <end position="685"/>
    </location>
</feature>
<feature type="compositionally biased region" description="Pro residues" evidence="16">
    <location>
        <begin position="692"/>
        <end position="703"/>
    </location>
</feature>
<dbReference type="GO" id="GO:0007165">
    <property type="term" value="P:signal transduction"/>
    <property type="evidence" value="ECO:0007669"/>
    <property type="project" value="InterPro"/>
</dbReference>
<keyword evidence="15" id="KW-0175">Coiled coil</keyword>
<dbReference type="STRING" id="99883.ENSTNIP00000021162"/>
<dbReference type="GO" id="GO:0005829">
    <property type="term" value="C:cytosol"/>
    <property type="evidence" value="ECO:0007669"/>
    <property type="project" value="TreeGrafter"/>
</dbReference>
<evidence type="ECO:0000256" key="12">
    <source>
        <dbReference type="ARBA" id="ARBA00065623"/>
    </source>
</evidence>
<dbReference type="GO" id="GO:0005096">
    <property type="term" value="F:GTPase activator activity"/>
    <property type="evidence" value="ECO:0007669"/>
    <property type="project" value="UniProtKB-KW"/>
</dbReference>
<dbReference type="InterPro" id="IPR027267">
    <property type="entry name" value="AH/BAR_dom_sf"/>
</dbReference>
<dbReference type="SUPFAM" id="SSF48350">
    <property type="entry name" value="GTPase activation domain, GAP"/>
    <property type="match status" value="1"/>
</dbReference>
<dbReference type="PROSITE" id="PS51021">
    <property type="entry name" value="BAR"/>
    <property type="match status" value="1"/>
</dbReference>
<evidence type="ECO:0000256" key="1">
    <source>
        <dbReference type="ARBA" id="ARBA00004170"/>
    </source>
</evidence>
<dbReference type="PROSITE" id="PS50238">
    <property type="entry name" value="RHOGAP"/>
    <property type="match status" value="1"/>
</dbReference>
<evidence type="ECO:0000256" key="16">
    <source>
        <dbReference type="SAM" id="MobiDB-lite"/>
    </source>
</evidence>
<dbReference type="GO" id="GO:0035020">
    <property type="term" value="P:regulation of Rac protein signal transduction"/>
    <property type="evidence" value="ECO:0007669"/>
    <property type="project" value="TreeGrafter"/>
</dbReference>
<dbReference type="InterPro" id="IPR004148">
    <property type="entry name" value="BAR_dom"/>
</dbReference>
<evidence type="ECO:0000256" key="2">
    <source>
        <dbReference type="ARBA" id="ARBA00004435"/>
    </source>
</evidence>
<feature type="region of interest" description="Disordered" evidence="16">
    <location>
        <begin position="454"/>
        <end position="777"/>
    </location>
</feature>
<keyword evidence="7" id="KW-0597">Phosphoprotein</keyword>
<keyword evidence="8" id="KW-0965">Cell junction</keyword>
<evidence type="ECO:0000313" key="19">
    <source>
        <dbReference type="Ensembl" id="ENSTNIP00000021162.1"/>
    </source>
</evidence>
<keyword evidence="20" id="KW-1185">Reference proteome</keyword>
<dbReference type="InterPro" id="IPR000198">
    <property type="entry name" value="RhoGAP_dom"/>
</dbReference>
<evidence type="ECO:0000256" key="5">
    <source>
        <dbReference type="ARBA" id="ARBA00022468"/>
    </source>
</evidence>
<feature type="domain" description="Rho-GAP" evidence="17">
    <location>
        <begin position="250"/>
        <end position="443"/>
    </location>
</feature>
<evidence type="ECO:0000256" key="13">
    <source>
        <dbReference type="ARBA" id="ARBA00070237"/>
    </source>
</evidence>
<dbReference type="Gene3D" id="1.10.555.10">
    <property type="entry name" value="Rho GTPase activation protein"/>
    <property type="match status" value="1"/>
</dbReference>
<proteinExistence type="predicted"/>
<dbReference type="GO" id="GO:0017124">
    <property type="term" value="F:SH3 domain binding"/>
    <property type="evidence" value="ECO:0007669"/>
    <property type="project" value="UniProtKB-KW"/>
</dbReference>
<evidence type="ECO:0000256" key="14">
    <source>
        <dbReference type="ARBA" id="ARBA00083392"/>
    </source>
</evidence>
<dbReference type="Ensembl" id="ENSTNIT00000021395.1">
    <property type="protein sequence ID" value="ENSTNIP00000021162.1"/>
    <property type="gene ID" value="ENSTNIG00000017998.1"/>
</dbReference>
<keyword evidence="9" id="KW-0729">SH3-binding</keyword>
<reference evidence="19" key="3">
    <citation type="submission" date="2025-09" db="UniProtKB">
        <authorList>
            <consortium name="Ensembl"/>
        </authorList>
    </citation>
    <scope>IDENTIFICATION</scope>
</reference>
<dbReference type="Gene3D" id="1.20.1270.60">
    <property type="entry name" value="Arfaptin homology (AH) domain/BAR domain"/>
    <property type="match status" value="1"/>
</dbReference>
<feature type="compositionally biased region" description="Polar residues" evidence="16">
    <location>
        <begin position="747"/>
        <end position="756"/>
    </location>
</feature>
<feature type="compositionally biased region" description="Polar residues" evidence="16">
    <location>
        <begin position="640"/>
        <end position="656"/>
    </location>
</feature>
<dbReference type="GeneTree" id="ENSGT00940000156201"/>
<feature type="compositionally biased region" description="Gly residues" evidence="16">
    <location>
        <begin position="548"/>
        <end position="565"/>
    </location>
</feature>
<evidence type="ECO:0000259" key="18">
    <source>
        <dbReference type="PROSITE" id="PS51021"/>
    </source>
</evidence>
<keyword evidence="5" id="KW-0343">GTPase activation</keyword>
<evidence type="ECO:0000256" key="9">
    <source>
        <dbReference type="ARBA" id="ARBA00023036"/>
    </source>
</evidence>
<evidence type="ECO:0000259" key="17">
    <source>
        <dbReference type="PROSITE" id="PS50238"/>
    </source>
</evidence>
<dbReference type="InterPro" id="IPR047165">
    <property type="entry name" value="RHG17/44/SH3BP1-like"/>
</dbReference>
<keyword evidence="6" id="KW-0963">Cytoplasm</keyword>
<keyword evidence="4" id="KW-0796">Tight junction</keyword>
<dbReference type="SMART" id="SM00324">
    <property type="entry name" value="RhoGAP"/>
    <property type="match status" value="1"/>
</dbReference>
<dbReference type="CDD" id="cd04386">
    <property type="entry name" value="RhoGAP_nadrin"/>
    <property type="match status" value="1"/>
</dbReference>
<dbReference type="PANTHER" id="PTHR14130">
    <property type="entry name" value="3BP-1 RELATED RHOGAP"/>
    <property type="match status" value="1"/>
</dbReference>
<dbReference type="Proteomes" id="UP000007303">
    <property type="component" value="Unassembled WGS sequence"/>
</dbReference>
<evidence type="ECO:0000256" key="6">
    <source>
        <dbReference type="ARBA" id="ARBA00022490"/>
    </source>
</evidence>